<feature type="domain" description="GGDEF" evidence="4">
    <location>
        <begin position="230"/>
        <end position="362"/>
    </location>
</feature>
<dbReference type="EMBL" id="CP002394">
    <property type="protein sequence ID" value="ADU30617.1"/>
    <property type="molecule type" value="Genomic_DNA"/>
</dbReference>
<dbReference type="Gene3D" id="3.30.450.20">
    <property type="entry name" value="PAS domain"/>
    <property type="match status" value="1"/>
</dbReference>
<evidence type="ECO:0000259" key="4">
    <source>
        <dbReference type="PROSITE" id="PS50887"/>
    </source>
</evidence>
<feature type="transmembrane region" description="Helical" evidence="1">
    <location>
        <begin position="30"/>
        <end position="46"/>
    </location>
</feature>
<dbReference type="AlphaFoldDB" id="E6TRA5"/>
<dbReference type="SUPFAM" id="SSF55073">
    <property type="entry name" value="Nucleotide cyclase"/>
    <property type="match status" value="1"/>
</dbReference>
<dbReference type="SMART" id="SM00086">
    <property type="entry name" value="PAC"/>
    <property type="match status" value="1"/>
</dbReference>
<dbReference type="PROSITE" id="PS50113">
    <property type="entry name" value="PAC"/>
    <property type="match status" value="1"/>
</dbReference>
<dbReference type="eggNOG" id="COG5001">
    <property type="taxonomic scope" value="Bacteria"/>
</dbReference>
<reference evidence="5" key="1">
    <citation type="submission" date="2010-12" db="EMBL/GenBank/DDBJ databases">
        <title>Complete sequence of Bacillus cellulosilyticus DSM 2522.</title>
        <authorList>
            <consortium name="US DOE Joint Genome Institute"/>
            <person name="Lucas S."/>
            <person name="Copeland A."/>
            <person name="Lapidus A."/>
            <person name="Cheng J.-F."/>
            <person name="Bruce D."/>
            <person name="Goodwin L."/>
            <person name="Pitluck S."/>
            <person name="Chertkov O."/>
            <person name="Detter J.C."/>
            <person name="Han C."/>
            <person name="Tapia R."/>
            <person name="Land M."/>
            <person name="Hauser L."/>
            <person name="Jeffries C."/>
            <person name="Kyrpides N."/>
            <person name="Ivanova N."/>
            <person name="Mikhailova N."/>
            <person name="Brumm P."/>
            <person name="Mead D."/>
            <person name="Woyke T."/>
        </authorList>
    </citation>
    <scope>NUCLEOTIDE SEQUENCE [LARGE SCALE GENOMIC DNA]</scope>
    <source>
        <strain evidence="5">DSM 2522</strain>
    </source>
</reference>
<dbReference type="FunFam" id="3.30.70.270:FF:000001">
    <property type="entry name" value="Diguanylate cyclase domain protein"/>
    <property type="match status" value="1"/>
</dbReference>
<evidence type="ECO:0000313" key="5">
    <source>
        <dbReference type="EMBL" id="ADU30617.1"/>
    </source>
</evidence>
<dbReference type="PANTHER" id="PTHR46663">
    <property type="entry name" value="DIGUANYLATE CYCLASE DGCT-RELATED"/>
    <property type="match status" value="1"/>
</dbReference>
<dbReference type="SUPFAM" id="SSF55785">
    <property type="entry name" value="PYP-like sensor domain (PAS domain)"/>
    <property type="match status" value="1"/>
</dbReference>
<dbReference type="InterPro" id="IPR000700">
    <property type="entry name" value="PAS-assoc_C"/>
</dbReference>
<dbReference type="InterPro" id="IPR043128">
    <property type="entry name" value="Rev_trsase/Diguanyl_cyclase"/>
</dbReference>
<keyword evidence="1" id="KW-0472">Membrane</keyword>
<evidence type="ECO:0000259" key="3">
    <source>
        <dbReference type="PROSITE" id="PS50113"/>
    </source>
</evidence>
<dbReference type="Proteomes" id="UP000001401">
    <property type="component" value="Chromosome"/>
</dbReference>
<name>E6TRA5_EVAC2</name>
<dbReference type="PANTHER" id="PTHR46663:SF3">
    <property type="entry name" value="SLL0267 PROTEIN"/>
    <property type="match status" value="1"/>
</dbReference>
<dbReference type="Gene3D" id="3.30.70.270">
    <property type="match status" value="1"/>
</dbReference>
<proteinExistence type="predicted"/>
<feature type="domain" description="PAC" evidence="3">
    <location>
        <begin position="146"/>
        <end position="198"/>
    </location>
</feature>
<keyword evidence="1" id="KW-0812">Transmembrane</keyword>
<feature type="transmembrane region" description="Helical" evidence="1">
    <location>
        <begin position="7"/>
        <end position="24"/>
    </location>
</feature>
<dbReference type="PROSITE" id="PS50112">
    <property type="entry name" value="PAS"/>
    <property type="match status" value="1"/>
</dbReference>
<dbReference type="CDD" id="cd00130">
    <property type="entry name" value="PAS"/>
    <property type="match status" value="1"/>
</dbReference>
<keyword evidence="1" id="KW-1133">Transmembrane helix</keyword>
<dbReference type="InterPro" id="IPR052163">
    <property type="entry name" value="DGC-Regulatory_Protein"/>
</dbReference>
<dbReference type="PROSITE" id="PS50887">
    <property type="entry name" value="GGDEF"/>
    <property type="match status" value="1"/>
</dbReference>
<sequence>MNDMKIEFGVLIVSLGIIVLFNIINLSQWYSLLFVIPLGIYCFIIYKQKRENNIIVRSNKMLEDVNKLLENNLKDFEDVYNSLEVPIFSYTYSNKELFISKSIEKVASISQETIIDNPMEWKELVYTEDKMKVNEKMKWLEKGNNTKIQFRIKHTDDSVRWLELIATPKNDSNNNIVKIVGTIHNITRQKELEDKLRQLAYYDELTDLPNRLMIFKHVKKALARSKRQEHNLAVMFIDLDGFKNVNDTMGHDAGDTLLKDVATRLSESVREEDLTGRLGGDEFILVLEEVQNEEIEMIAKRIIENISNPFIIDGEEVNVSPSIGISMFPSDGEVFDELVQNADKAMYYAKTNGKNSYKFYTSELEEYEPPKFSLFNKIKETVAKLGSNSQR</sequence>
<accession>E6TRA5</accession>
<dbReference type="SMART" id="SM00267">
    <property type="entry name" value="GGDEF"/>
    <property type="match status" value="1"/>
</dbReference>
<gene>
    <name evidence="5" type="ordered locus">Bcell_2358</name>
</gene>
<protein>
    <submittedName>
        <fullName evidence="5">Diguanylate cyclase with PAS/PAC sensor</fullName>
    </submittedName>
</protein>
<dbReference type="KEGG" id="bco:Bcell_2358"/>
<dbReference type="InterPro" id="IPR029787">
    <property type="entry name" value="Nucleotide_cyclase"/>
</dbReference>
<keyword evidence="6" id="KW-1185">Reference proteome</keyword>
<dbReference type="HOGENOM" id="CLU_000445_11_4_9"/>
<dbReference type="Pfam" id="PF08447">
    <property type="entry name" value="PAS_3"/>
    <property type="match status" value="1"/>
</dbReference>
<dbReference type="InterPro" id="IPR000160">
    <property type="entry name" value="GGDEF_dom"/>
</dbReference>
<dbReference type="NCBIfam" id="TIGR00254">
    <property type="entry name" value="GGDEF"/>
    <property type="match status" value="1"/>
</dbReference>
<dbReference type="InterPro" id="IPR035965">
    <property type="entry name" value="PAS-like_dom_sf"/>
</dbReference>
<dbReference type="InterPro" id="IPR000014">
    <property type="entry name" value="PAS"/>
</dbReference>
<dbReference type="CDD" id="cd01949">
    <property type="entry name" value="GGDEF"/>
    <property type="match status" value="1"/>
</dbReference>
<dbReference type="STRING" id="649639.Bcell_2358"/>
<dbReference type="InterPro" id="IPR013655">
    <property type="entry name" value="PAS_fold_3"/>
</dbReference>
<evidence type="ECO:0000259" key="2">
    <source>
        <dbReference type="PROSITE" id="PS50112"/>
    </source>
</evidence>
<evidence type="ECO:0000313" key="6">
    <source>
        <dbReference type="Proteomes" id="UP000001401"/>
    </source>
</evidence>
<feature type="domain" description="PAS" evidence="2">
    <location>
        <begin position="72"/>
        <end position="144"/>
    </location>
</feature>
<dbReference type="InterPro" id="IPR001610">
    <property type="entry name" value="PAC"/>
</dbReference>
<dbReference type="Pfam" id="PF00990">
    <property type="entry name" value="GGDEF"/>
    <property type="match status" value="1"/>
</dbReference>
<organism evidence="5 6">
    <name type="scientific">Evansella cellulosilytica (strain ATCC 21833 / DSM 2522 / FERM P-1141 / JCM 9156 / N-4)</name>
    <name type="common">Bacillus cellulosilyticus</name>
    <dbReference type="NCBI Taxonomy" id="649639"/>
    <lineage>
        <taxon>Bacteria</taxon>
        <taxon>Bacillati</taxon>
        <taxon>Bacillota</taxon>
        <taxon>Bacilli</taxon>
        <taxon>Bacillales</taxon>
        <taxon>Bacillaceae</taxon>
        <taxon>Evansella</taxon>
    </lineage>
</organism>
<dbReference type="NCBIfam" id="TIGR00229">
    <property type="entry name" value="sensory_box"/>
    <property type="match status" value="1"/>
</dbReference>
<evidence type="ECO:0000256" key="1">
    <source>
        <dbReference type="SAM" id="Phobius"/>
    </source>
</evidence>